<name>A0A0B2Q414_GLYSO</name>
<dbReference type="EMBL" id="KN661637">
    <property type="protein sequence ID" value="KHN14577.1"/>
    <property type="molecule type" value="Genomic_DNA"/>
</dbReference>
<reference evidence="2" key="1">
    <citation type="submission" date="2014-07" db="EMBL/GenBank/DDBJ databases">
        <title>Identification of a novel salt tolerance gene in wild soybean by whole-genome sequencing.</title>
        <authorList>
            <person name="Lam H.-M."/>
            <person name="Qi X."/>
            <person name="Li M.-W."/>
            <person name="Liu X."/>
            <person name="Xie M."/>
            <person name="Ni M."/>
            <person name="Xu X."/>
        </authorList>
    </citation>
    <scope>NUCLEOTIDE SEQUENCE [LARGE SCALE GENOMIC DNA]</scope>
    <source>
        <tissue evidence="2">Root</tissue>
    </source>
</reference>
<feature type="compositionally biased region" description="Polar residues" evidence="1">
    <location>
        <begin position="60"/>
        <end position="83"/>
    </location>
</feature>
<feature type="compositionally biased region" description="Low complexity" evidence="1">
    <location>
        <begin position="1"/>
        <end position="14"/>
    </location>
</feature>
<feature type="compositionally biased region" description="Basic and acidic residues" evidence="1">
    <location>
        <begin position="93"/>
        <end position="105"/>
    </location>
</feature>
<proteinExistence type="predicted"/>
<evidence type="ECO:0000313" key="2">
    <source>
        <dbReference type="EMBL" id="KHN14577.1"/>
    </source>
</evidence>
<feature type="compositionally biased region" description="Pro residues" evidence="1">
    <location>
        <begin position="15"/>
        <end position="27"/>
    </location>
</feature>
<gene>
    <name evidence="2" type="ORF">glysoja_045012</name>
</gene>
<feature type="region of interest" description="Disordered" evidence="1">
    <location>
        <begin position="1"/>
        <end position="105"/>
    </location>
</feature>
<sequence>MVASPPSKAIAPAPVATPPVATPPVTTPPMGHGVPPPQFRPQFLHQENPNRPPSLPHLSPISNVNTARTAQSPWSAPSSTSPRALTLSMAKDALGEDSKETRERLAGLNSRRDAMNEVRVYLKEAWEMMGPSFLETVAATEKKNDDGACMEDVAMHYENQEPLEESVDVN</sequence>
<evidence type="ECO:0000256" key="1">
    <source>
        <dbReference type="SAM" id="MobiDB-lite"/>
    </source>
</evidence>
<organism evidence="2">
    <name type="scientific">Glycine soja</name>
    <name type="common">Wild soybean</name>
    <dbReference type="NCBI Taxonomy" id="3848"/>
    <lineage>
        <taxon>Eukaryota</taxon>
        <taxon>Viridiplantae</taxon>
        <taxon>Streptophyta</taxon>
        <taxon>Embryophyta</taxon>
        <taxon>Tracheophyta</taxon>
        <taxon>Spermatophyta</taxon>
        <taxon>Magnoliopsida</taxon>
        <taxon>eudicotyledons</taxon>
        <taxon>Gunneridae</taxon>
        <taxon>Pentapetalae</taxon>
        <taxon>rosids</taxon>
        <taxon>fabids</taxon>
        <taxon>Fabales</taxon>
        <taxon>Fabaceae</taxon>
        <taxon>Papilionoideae</taxon>
        <taxon>50 kb inversion clade</taxon>
        <taxon>NPAAA clade</taxon>
        <taxon>indigoferoid/millettioid clade</taxon>
        <taxon>Phaseoleae</taxon>
        <taxon>Glycine</taxon>
        <taxon>Glycine subgen. Soja</taxon>
    </lineage>
</organism>
<dbReference type="AlphaFoldDB" id="A0A0B2Q414"/>
<protein>
    <submittedName>
        <fullName evidence="2">Uncharacterized protein</fullName>
    </submittedName>
</protein>
<accession>A0A0B2Q414</accession>
<dbReference type="Proteomes" id="UP000053555">
    <property type="component" value="Unassembled WGS sequence"/>
</dbReference>